<dbReference type="InterPro" id="IPR003653">
    <property type="entry name" value="Peptidase_C48_C"/>
</dbReference>
<comment type="similarity">
    <text evidence="1">Belongs to the peptidase C48 family.</text>
</comment>
<accession>A0AA88HQQ5</accession>
<evidence type="ECO:0000259" key="4">
    <source>
        <dbReference type="PROSITE" id="PS50600"/>
    </source>
</evidence>
<feature type="domain" description="Ubiquitin-like protease family profile" evidence="4">
    <location>
        <begin position="71"/>
        <end position="237"/>
    </location>
</feature>
<dbReference type="GO" id="GO:0008234">
    <property type="term" value="F:cysteine-type peptidase activity"/>
    <property type="evidence" value="ECO:0007669"/>
    <property type="project" value="InterPro"/>
</dbReference>
<name>A0AA88HQQ5_ARTSF</name>
<keyword evidence="2" id="KW-0645">Protease</keyword>
<keyword evidence="6" id="KW-1185">Reference proteome</keyword>
<dbReference type="InterPro" id="IPR038765">
    <property type="entry name" value="Papain-like_cys_pep_sf"/>
</dbReference>
<evidence type="ECO:0000256" key="1">
    <source>
        <dbReference type="ARBA" id="ARBA00005234"/>
    </source>
</evidence>
<keyword evidence="3" id="KW-0378">Hydrolase</keyword>
<dbReference type="Pfam" id="PF02902">
    <property type="entry name" value="Peptidase_C48"/>
    <property type="match status" value="1"/>
</dbReference>
<evidence type="ECO:0000313" key="6">
    <source>
        <dbReference type="Proteomes" id="UP001187531"/>
    </source>
</evidence>
<evidence type="ECO:0000256" key="2">
    <source>
        <dbReference type="ARBA" id="ARBA00022670"/>
    </source>
</evidence>
<dbReference type="PROSITE" id="PS50600">
    <property type="entry name" value="ULP_PROTEASE"/>
    <property type="match status" value="1"/>
</dbReference>
<dbReference type="Gene3D" id="3.40.395.10">
    <property type="entry name" value="Adenoviral Proteinase, Chain A"/>
    <property type="match status" value="1"/>
</dbReference>
<dbReference type="GO" id="GO:0006508">
    <property type="term" value="P:proteolysis"/>
    <property type="evidence" value="ECO:0007669"/>
    <property type="project" value="UniProtKB-KW"/>
</dbReference>
<sequence length="326" mass="38194">MHGLTCNDIRVHDYFNWSQTNTVLAIKLQRLLYKSLGLIINEETMAISNMKKLIFFRKEIPWFLIGQNENFRLTFQDFEPFLKNGVEGYLESNAVSYIMSYLTKSTRLRKNVVIHCTLASELLGSHFEGISEEKLKLRLLDLPTDIEVIFLPLLSRGRHFQLLICDLKESRLCLLDSLLSQAYTQSFSSRNYPIKKFEYLTSSQERYTNLKHVRINAIPQNDGYNCGLYVIKYARDYLASRFPLGQYFETEKNSRVQCNTYRMHLAAYVLRSELTKNDRTEECSLCFKEKSKMKKCKTCQRMLCEECEADLKDSNESKCRLCDPNV</sequence>
<dbReference type="AlphaFoldDB" id="A0AA88HQQ5"/>
<reference evidence="5" key="1">
    <citation type="submission" date="2023-07" db="EMBL/GenBank/DDBJ databases">
        <title>Chromosome-level genome assembly of Artemia franciscana.</title>
        <authorList>
            <person name="Jo E."/>
        </authorList>
    </citation>
    <scope>NUCLEOTIDE SEQUENCE</scope>
    <source>
        <tissue evidence="5">Whole body</tissue>
    </source>
</reference>
<gene>
    <name evidence="5" type="ORF">QYM36_013721</name>
</gene>
<protein>
    <recommendedName>
        <fullName evidence="4">Ubiquitin-like protease family profile domain-containing protein</fullName>
    </recommendedName>
</protein>
<dbReference type="SUPFAM" id="SSF54001">
    <property type="entry name" value="Cysteine proteinases"/>
    <property type="match status" value="1"/>
</dbReference>
<organism evidence="5 6">
    <name type="scientific">Artemia franciscana</name>
    <name type="common">Brine shrimp</name>
    <name type="synonym">Artemia sanfranciscana</name>
    <dbReference type="NCBI Taxonomy" id="6661"/>
    <lineage>
        <taxon>Eukaryota</taxon>
        <taxon>Metazoa</taxon>
        <taxon>Ecdysozoa</taxon>
        <taxon>Arthropoda</taxon>
        <taxon>Crustacea</taxon>
        <taxon>Branchiopoda</taxon>
        <taxon>Anostraca</taxon>
        <taxon>Artemiidae</taxon>
        <taxon>Artemia</taxon>
    </lineage>
</organism>
<evidence type="ECO:0000256" key="3">
    <source>
        <dbReference type="ARBA" id="ARBA00022801"/>
    </source>
</evidence>
<dbReference type="EMBL" id="JAVRJZ010000017">
    <property type="protein sequence ID" value="KAK2710146.1"/>
    <property type="molecule type" value="Genomic_DNA"/>
</dbReference>
<dbReference type="Proteomes" id="UP001187531">
    <property type="component" value="Unassembled WGS sequence"/>
</dbReference>
<evidence type="ECO:0000313" key="5">
    <source>
        <dbReference type="EMBL" id="KAK2710146.1"/>
    </source>
</evidence>
<proteinExistence type="inferred from homology"/>
<comment type="caution">
    <text evidence="5">The sequence shown here is derived from an EMBL/GenBank/DDBJ whole genome shotgun (WGS) entry which is preliminary data.</text>
</comment>